<feature type="domain" description="SANT" evidence="3">
    <location>
        <begin position="68"/>
        <end position="119"/>
    </location>
</feature>
<sequence>MAVDNTNFKGCWRPEEDEALRKAVSIHGEKNWSVVARHFNTLMGRPALLGRAPKQCRSRYLQQLVPGIKTGEWSPEEEEVLVDGHRQFGNQWTLIASMLPGRTETSVKNHYNCTARRKVPSDLSRMTTLQRYLASIGVISLSNTRSGKYPSLGSGYPSSSSSQFFHCHTAQAAAAAAAAAAGTRSAGKAARGAVSPSPSHQYDMYDEEQQEQEQQLLQQQQEYEQVLAYQQHAAAECEEDHQQHYGQQYGYEQQYSEHTAAAAAPDDAEGAAAGLLQLARVALMHLEEEEDDEEADGSHAVKQEADEEADMQEDDAAGSGLARAQAQLRQLRASSSRQPGRHAAGGSGGGWAKPELLPVVRSNSEDSDHTAEEEEGSPMAEANLKLQLQQALRPSSSSMGKGKRSPQGGSGMPGSKRHRPMWQQPPSSAAAGAAALPRLRPVLDVSSEPAGSSYGGLSLAAGEASPASPTPLRGSNSPAAVGGAPEPHAQLLALMMQAFMGAAAAGAASSSAEGQLPAAALSTSHLAAVARIMQLSGMASSPAAAAPAAAGSGAAGGGSSAVADMLAAMMQGDAAAGGAPAAAWSSTLEQHVRAAAGQ</sequence>
<dbReference type="GO" id="GO:0000981">
    <property type="term" value="F:DNA-binding transcription factor activity, RNA polymerase II-specific"/>
    <property type="evidence" value="ECO:0007669"/>
    <property type="project" value="TreeGrafter"/>
</dbReference>
<reference evidence="5 6" key="1">
    <citation type="submission" date="2016-10" db="EMBL/GenBank/DDBJ databases">
        <authorList>
            <person name="Cai Z."/>
        </authorList>
    </citation>
    <scope>NUCLEOTIDE SEQUENCE [LARGE SCALE GENOMIC DNA]</scope>
</reference>
<gene>
    <name evidence="5" type="ORF">BQ4739_LOCUS128</name>
</gene>
<dbReference type="GO" id="GO:0005634">
    <property type="term" value="C:nucleus"/>
    <property type="evidence" value="ECO:0007669"/>
    <property type="project" value="TreeGrafter"/>
</dbReference>
<feature type="compositionally biased region" description="Low complexity" evidence="1">
    <location>
        <begin position="449"/>
        <end position="467"/>
    </location>
</feature>
<feature type="compositionally biased region" description="Low complexity" evidence="1">
    <location>
        <begin position="321"/>
        <end position="342"/>
    </location>
</feature>
<dbReference type="SMART" id="SM00717">
    <property type="entry name" value="SANT"/>
    <property type="match status" value="2"/>
</dbReference>
<evidence type="ECO:0000259" key="4">
    <source>
        <dbReference type="PROSITE" id="PS51294"/>
    </source>
</evidence>
<dbReference type="InterPro" id="IPR050560">
    <property type="entry name" value="MYB_TF"/>
</dbReference>
<dbReference type="EMBL" id="FNXT01000003">
    <property type="protein sequence ID" value="SZX59515.1"/>
    <property type="molecule type" value="Genomic_DNA"/>
</dbReference>
<name>A0A383V1V2_TETOB</name>
<feature type="region of interest" description="Disordered" evidence="1">
    <location>
        <begin position="288"/>
        <end position="355"/>
    </location>
</feature>
<keyword evidence="6" id="KW-1185">Reference proteome</keyword>
<feature type="region of interest" description="Disordered" evidence="1">
    <location>
        <begin position="447"/>
        <end position="484"/>
    </location>
</feature>
<dbReference type="Pfam" id="PF00249">
    <property type="entry name" value="Myb_DNA-binding"/>
    <property type="match status" value="2"/>
</dbReference>
<feature type="compositionally biased region" description="Acidic residues" evidence="1">
    <location>
        <begin position="305"/>
        <end position="316"/>
    </location>
</feature>
<dbReference type="PROSITE" id="PS51293">
    <property type="entry name" value="SANT"/>
    <property type="match status" value="1"/>
</dbReference>
<dbReference type="InterPro" id="IPR001005">
    <property type="entry name" value="SANT/Myb"/>
</dbReference>
<dbReference type="Gene3D" id="1.10.10.60">
    <property type="entry name" value="Homeodomain-like"/>
    <property type="match status" value="2"/>
</dbReference>
<dbReference type="PANTHER" id="PTHR45614:SF25">
    <property type="entry name" value="MYB PROTEIN"/>
    <property type="match status" value="1"/>
</dbReference>
<dbReference type="AlphaFoldDB" id="A0A383V1V2"/>
<feature type="domain" description="Myb-like" evidence="2">
    <location>
        <begin position="9"/>
        <end position="64"/>
    </location>
</feature>
<evidence type="ECO:0000256" key="1">
    <source>
        <dbReference type="SAM" id="MobiDB-lite"/>
    </source>
</evidence>
<dbReference type="Proteomes" id="UP000256970">
    <property type="component" value="Unassembled WGS sequence"/>
</dbReference>
<feature type="domain" description="HTH myb-type" evidence="4">
    <location>
        <begin position="9"/>
        <end position="64"/>
    </location>
</feature>
<feature type="domain" description="HTH myb-type" evidence="4">
    <location>
        <begin position="66"/>
        <end position="119"/>
    </location>
</feature>
<feature type="region of interest" description="Disordered" evidence="1">
    <location>
        <begin position="390"/>
        <end position="433"/>
    </location>
</feature>
<dbReference type="InterPro" id="IPR009057">
    <property type="entry name" value="Homeodomain-like_sf"/>
</dbReference>
<dbReference type="SUPFAM" id="SSF46689">
    <property type="entry name" value="Homeodomain-like"/>
    <property type="match status" value="1"/>
</dbReference>
<dbReference type="InterPro" id="IPR017930">
    <property type="entry name" value="Myb_dom"/>
</dbReference>
<feature type="domain" description="Myb-like" evidence="2">
    <location>
        <begin position="65"/>
        <end position="115"/>
    </location>
</feature>
<dbReference type="PROSITE" id="PS51294">
    <property type="entry name" value="HTH_MYB"/>
    <property type="match status" value="2"/>
</dbReference>
<evidence type="ECO:0000313" key="6">
    <source>
        <dbReference type="Proteomes" id="UP000256970"/>
    </source>
</evidence>
<evidence type="ECO:0000313" key="5">
    <source>
        <dbReference type="EMBL" id="SZX59515.1"/>
    </source>
</evidence>
<dbReference type="PANTHER" id="PTHR45614">
    <property type="entry name" value="MYB PROTEIN-RELATED"/>
    <property type="match status" value="1"/>
</dbReference>
<dbReference type="PROSITE" id="PS50090">
    <property type="entry name" value="MYB_LIKE"/>
    <property type="match status" value="2"/>
</dbReference>
<feature type="compositionally biased region" description="Polar residues" evidence="1">
    <location>
        <begin position="390"/>
        <end position="399"/>
    </location>
</feature>
<feature type="region of interest" description="Disordered" evidence="1">
    <location>
        <begin position="189"/>
        <end position="217"/>
    </location>
</feature>
<accession>A0A383V1V2</accession>
<dbReference type="GO" id="GO:0000978">
    <property type="term" value="F:RNA polymerase II cis-regulatory region sequence-specific DNA binding"/>
    <property type="evidence" value="ECO:0007669"/>
    <property type="project" value="TreeGrafter"/>
</dbReference>
<organism evidence="5 6">
    <name type="scientific">Tetradesmus obliquus</name>
    <name type="common">Green alga</name>
    <name type="synonym">Acutodesmus obliquus</name>
    <dbReference type="NCBI Taxonomy" id="3088"/>
    <lineage>
        <taxon>Eukaryota</taxon>
        <taxon>Viridiplantae</taxon>
        <taxon>Chlorophyta</taxon>
        <taxon>core chlorophytes</taxon>
        <taxon>Chlorophyceae</taxon>
        <taxon>CS clade</taxon>
        <taxon>Sphaeropleales</taxon>
        <taxon>Scenedesmaceae</taxon>
        <taxon>Tetradesmus</taxon>
    </lineage>
</organism>
<proteinExistence type="predicted"/>
<dbReference type="InterPro" id="IPR017884">
    <property type="entry name" value="SANT_dom"/>
</dbReference>
<dbReference type="CDD" id="cd00167">
    <property type="entry name" value="SANT"/>
    <property type="match status" value="2"/>
</dbReference>
<dbReference type="STRING" id="3088.A0A383V1V2"/>
<protein>
    <submittedName>
        <fullName evidence="5">Uncharacterized protein</fullName>
    </submittedName>
</protein>
<evidence type="ECO:0000259" key="3">
    <source>
        <dbReference type="PROSITE" id="PS51293"/>
    </source>
</evidence>
<evidence type="ECO:0000259" key="2">
    <source>
        <dbReference type="PROSITE" id="PS50090"/>
    </source>
</evidence>